<proteinExistence type="predicted"/>
<dbReference type="VEuPathDB" id="VectorBase:PHUM475820"/>
<organism>
    <name type="scientific">Pediculus humanus subsp. corporis</name>
    <name type="common">Body louse</name>
    <dbReference type="NCBI Taxonomy" id="121224"/>
    <lineage>
        <taxon>Eukaryota</taxon>
        <taxon>Metazoa</taxon>
        <taxon>Ecdysozoa</taxon>
        <taxon>Arthropoda</taxon>
        <taxon>Hexapoda</taxon>
        <taxon>Insecta</taxon>
        <taxon>Pterygota</taxon>
        <taxon>Neoptera</taxon>
        <taxon>Paraneoptera</taxon>
        <taxon>Psocodea</taxon>
        <taxon>Troctomorpha</taxon>
        <taxon>Phthiraptera</taxon>
        <taxon>Anoplura</taxon>
        <taxon>Pediculidae</taxon>
        <taxon>Pediculus</taxon>
    </lineage>
</organism>
<dbReference type="InParanoid" id="E0VW83"/>
<dbReference type="RefSeq" id="XP_002430377.1">
    <property type="nucleotide sequence ID" value="XM_002430332.1"/>
</dbReference>
<dbReference type="Proteomes" id="UP000009046">
    <property type="component" value="Unassembled WGS sequence"/>
</dbReference>
<dbReference type="EnsemblMetazoa" id="PHUM475820-RA">
    <property type="protein sequence ID" value="PHUM475820-PA"/>
    <property type="gene ID" value="PHUM475820"/>
</dbReference>
<reference evidence="3" key="3">
    <citation type="submission" date="2020-05" db="UniProtKB">
        <authorList>
            <consortium name="EnsemblMetazoa"/>
        </authorList>
    </citation>
    <scope>IDENTIFICATION</scope>
    <source>
        <strain evidence="3">USDA</strain>
    </source>
</reference>
<reference evidence="2" key="1">
    <citation type="submission" date="2007-04" db="EMBL/GenBank/DDBJ databases">
        <title>Annotation of Pediculus humanus corporis strain USDA.</title>
        <authorList>
            <person name="Kirkness E."/>
            <person name="Hannick L."/>
            <person name="Hass B."/>
            <person name="Bruggner R."/>
            <person name="Lawson D."/>
            <person name="Bidwell S."/>
            <person name="Joardar V."/>
            <person name="Caler E."/>
            <person name="Walenz B."/>
            <person name="Inman J."/>
            <person name="Schobel S."/>
            <person name="Galinsky K."/>
            <person name="Amedeo P."/>
            <person name="Strausberg R."/>
        </authorList>
    </citation>
    <scope>NUCLEOTIDE SEQUENCE</scope>
    <source>
        <strain evidence="2">USDA</strain>
    </source>
</reference>
<reference evidence="2" key="2">
    <citation type="submission" date="2007-04" db="EMBL/GenBank/DDBJ databases">
        <title>The genome of the human body louse.</title>
        <authorList>
            <consortium name="The Human Body Louse Genome Consortium"/>
            <person name="Kirkness E."/>
            <person name="Walenz B."/>
            <person name="Hass B."/>
            <person name="Bruggner R."/>
            <person name="Strausberg R."/>
        </authorList>
    </citation>
    <scope>NUCLEOTIDE SEQUENCE</scope>
    <source>
        <strain evidence="2">USDA</strain>
    </source>
</reference>
<feature type="region of interest" description="Disordered" evidence="1">
    <location>
        <begin position="543"/>
        <end position="566"/>
    </location>
</feature>
<gene>
    <name evidence="3" type="primary">8239375</name>
    <name evidence="2" type="ORF">Phum_PHUM475820</name>
</gene>
<dbReference type="AlphaFoldDB" id="E0VW83"/>
<feature type="compositionally biased region" description="Basic and acidic residues" evidence="1">
    <location>
        <begin position="343"/>
        <end position="357"/>
    </location>
</feature>
<protein>
    <submittedName>
        <fullName evidence="2 3">Uncharacterized protein</fullName>
    </submittedName>
</protein>
<feature type="region of interest" description="Disordered" evidence="1">
    <location>
        <begin position="474"/>
        <end position="510"/>
    </location>
</feature>
<sequence>MLTTRKWEKLGLLPYSQKVVNLHLPSSQVSKALTDLQARCKSSNKTIQMEALKCWDDWIKENDIKEWKIHNFCQFAMEPLLTKKLHSLHKDSDVCKLKLNIMWNLMHKVNSEMTLEGLNYILELFLQSCFTWLTSIDSLDNKITIYILEPFWHRIFKILIFEFCSEKNENVKDKLLYLHACAMRVNAVLLLSQYIRGETCFMTPCEAMLKKMIEICKINCEQECFNMDEFIICEDICKVLTLKTISVCDYDLCNYLLDSLEDFSLKSFYWGSWCGLVECYKNTLSQLDIKNYNKKEMKFYRKLRATSVNFELDKLYLDDACQKKEIVYKNKLRKTERINERKENGGNCLSDRRELRSNVESPPSSPVKALHHHNYAKILEPCCKLLQTSNFTDCFKIFPKKINQDHQIKKSNTSEISSTPDNAFSKPDELITISEPKTVNDDVLPTVDDIDKENLCLPDKDEVNNIILNEGNLPEVTEESKENNNIVPDENLGKKRKFQQNGDGDDDDDECKNKKLKLNVVTVDEFSSKENINDEKQNLIESKSIREELSSSSSSSPKNKNKNFLVNRNRNCSRAFRMISLIPNSKNNIEETNSEQDLNDSSIKKDGKCTMKKNIHLDKNSRVSKMLANLNSNYLPPVDNNGRLSNEDEIIGEDIVSIDPLSSSSISPYKISSPKNVKKVIFFS</sequence>
<evidence type="ECO:0000256" key="1">
    <source>
        <dbReference type="SAM" id="MobiDB-lite"/>
    </source>
</evidence>
<dbReference type="EMBL" id="DS235817">
    <property type="protein sequence ID" value="EEB17639.1"/>
    <property type="molecule type" value="Genomic_DNA"/>
</dbReference>
<dbReference type="KEGG" id="phu:Phum_PHUM475820"/>
<keyword evidence="4" id="KW-1185">Reference proteome</keyword>
<evidence type="ECO:0000313" key="3">
    <source>
        <dbReference type="EnsemblMetazoa" id="PHUM475820-PA"/>
    </source>
</evidence>
<accession>E0VW83</accession>
<feature type="region of interest" description="Disordered" evidence="1">
    <location>
        <begin position="343"/>
        <end position="367"/>
    </location>
</feature>
<evidence type="ECO:0000313" key="4">
    <source>
        <dbReference type="Proteomes" id="UP000009046"/>
    </source>
</evidence>
<evidence type="ECO:0000313" key="2">
    <source>
        <dbReference type="EMBL" id="EEB17639.1"/>
    </source>
</evidence>
<dbReference type="GeneID" id="8239375"/>
<dbReference type="EMBL" id="AAZO01005769">
    <property type="status" value="NOT_ANNOTATED_CDS"/>
    <property type="molecule type" value="Genomic_DNA"/>
</dbReference>
<dbReference type="HOGENOM" id="CLU_402437_0_0_1"/>
<dbReference type="CTD" id="8239375"/>
<name>E0VW83_PEDHC</name>